<proteinExistence type="predicted"/>
<dbReference type="FunFam" id="3.10.20.310:FF:000002">
    <property type="entry name" value="Outer membrane protein assembly factor BamA"/>
    <property type="match status" value="1"/>
</dbReference>
<reference evidence="8 9" key="1">
    <citation type="submission" date="2019-03" db="EMBL/GenBank/DDBJ databases">
        <authorList>
            <consortium name="Pathogen Informatics"/>
        </authorList>
    </citation>
    <scope>NUCLEOTIDE SEQUENCE [LARGE SCALE GENOMIC DNA]</scope>
    <source>
        <strain evidence="8 9">NCTC10974</strain>
    </source>
</reference>
<dbReference type="NCBIfam" id="TIGR03303">
    <property type="entry name" value="OM_YaeT"/>
    <property type="match status" value="1"/>
</dbReference>
<name>A0A485JLL8_ECOLX</name>
<feature type="domain" description="POTRA" evidence="7">
    <location>
        <begin position="92"/>
        <end position="172"/>
    </location>
</feature>
<organism evidence="8 9">
    <name type="scientific">Escherichia coli</name>
    <dbReference type="NCBI Taxonomy" id="562"/>
    <lineage>
        <taxon>Bacteria</taxon>
        <taxon>Pseudomonadati</taxon>
        <taxon>Pseudomonadota</taxon>
        <taxon>Gammaproteobacteria</taxon>
        <taxon>Enterobacterales</taxon>
        <taxon>Enterobacteriaceae</taxon>
        <taxon>Escherichia</taxon>
    </lineage>
</organism>
<keyword evidence="2" id="KW-1134">Transmembrane beta strand</keyword>
<evidence type="ECO:0000313" key="8">
    <source>
        <dbReference type="EMBL" id="VFT71000.1"/>
    </source>
</evidence>
<feature type="chain" id="PRO_5019775921" description="Outer membrane protein assembly factor BamA" evidence="6">
    <location>
        <begin position="21"/>
        <end position="437"/>
    </location>
</feature>
<protein>
    <recommendedName>
        <fullName evidence="5">Outer membrane protein assembly factor BamA</fullName>
    </recommendedName>
</protein>
<feature type="domain" description="POTRA" evidence="7">
    <location>
        <begin position="266"/>
        <end position="344"/>
    </location>
</feature>
<dbReference type="InterPro" id="IPR039910">
    <property type="entry name" value="D15-like"/>
</dbReference>
<dbReference type="GO" id="GO:0051205">
    <property type="term" value="P:protein insertion into membrane"/>
    <property type="evidence" value="ECO:0007669"/>
    <property type="project" value="TreeGrafter"/>
</dbReference>
<dbReference type="PANTHER" id="PTHR12815">
    <property type="entry name" value="SORTING AND ASSEMBLY MACHINERY SAMM50 PROTEIN FAMILY MEMBER"/>
    <property type="match status" value="1"/>
</dbReference>
<evidence type="ECO:0000256" key="6">
    <source>
        <dbReference type="SAM" id="SignalP"/>
    </source>
</evidence>
<evidence type="ECO:0000313" key="9">
    <source>
        <dbReference type="Proteomes" id="UP000358010"/>
    </source>
</evidence>
<evidence type="ECO:0000256" key="4">
    <source>
        <dbReference type="ARBA" id="ARBA00023136"/>
    </source>
</evidence>
<dbReference type="InterPro" id="IPR034746">
    <property type="entry name" value="POTRA"/>
</dbReference>
<dbReference type="PROSITE" id="PS51779">
    <property type="entry name" value="POTRA"/>
    <property type="match status" value="5"/>
</dbReference>
<dbReference type="FunFam" id="3.10.20.310:FF:000003">
    <property type="entry name" value="Outer membrane protein assembly factor BamA"/>
    <property type="match status" value="1"/>
</dbReference>
<accession>A0A485JLL8</accession>
<dbReference type="GO" id="GO:1990063">
    <property type="term" value="C:Bam protein complex"/>
    <property type="evidence" value="ECO:0007669"/>
    <property type="project" value="TreeGrafter"/>
</dbReference>
<dbReference type="Pfam" id="PF07244">
    <property type="entry name" value="POTRA"/>
    <property type="match status" value="4"/>
</dbReference>
<evidence type="ECO:0000256" key="5">
    <source>
        <dbReference type="NCBIfam" id="TIGR03303"/>
    </source>
</evidence>
<keyword evidence="4" id="KW-0472">Membrane</keyword>
<keyword evidence="2" id="KW-0812">Transmembrane</keyword>
<dbReference type="AlphaFoldDB" id="A0A485JLL8"/>
<feature type="signal peptide" evidence="6">
    <location>
        <begin position="1"/>
        <end position="20"/>
    </location>
</feature>
<dbReference type="FunFam" id="3.10.20.310:FF:000005">
    <property type="entry name" value="Outer membrane protein assembly factor BamA"/>
    <property type="match status" value="1"/>
</dbReference>
<feature type="domain" description="POTRA" evidence="7">
    <location>
        <begin position="175"/>
        <end position="263"/>
    </location>
</feature>
<dbReference type="FunFam" id="3.10.20.310:FF:000004">
    <property type="entry name" value="Outer membrane protein assembly factor BamA"/>
    <property type="match status" value="1"/>
</dbReference>
<dbReference type="Gene3D" id="3.10.20.310">
    <property type="entry name" value="membrane protein fhac"/>
    <property type="match status" value="5"/>
</dbReference>
<comment type="subcellular location">
    <subcellularLocation>
        <location evidence="1">Membrane</location>
    </subcellularLocation>
</comment>
<gene>
    <name evidence="8" type="primary">yaeT_3</name>
    <name evidence="8" type="ORF">NCTC10974_04606</name>
</gene>
<dbReference type="InterPro" id="IPR010827">
    <property type="entry name" value="BamA/TamA_POTRA"/>
</dbReference>
<feature type="domain" description="POTRA" evidence="7">
    <location>
        <begin position="24"/>
        <end position="91"/>
    </location>
</feature>
<feature type="domain" description="POTRA" evidence="7">
    <location>
        <begin position="347"/>
        <end position="421"/>
    </location>
</feature>
<evidence type="ECO:0000259" key="7">
    <source>
        <dbReference type="PROSITE" id="PS51779"/>
    </source>
</evidence>
<dbReference type="EMBL" id="CAADJZ010000001">
    <property type="protein sequence ID" value="VFT71000.1"/>
    <property type="molecule type" value="Genomic_DNA"/>
</dbReference>
<dbReference type="InterPro" id="IPR023707">
    <property type="entry name" value="OM_assembly_BamA"/>
</dbReference>
<dbReference type="GO" id="GO:0043165">
    <property type="term" value="P:Gram-negative-bacterium-type cell outer membrane assembly"/>
    <property type="evidence" value="ECO:0007669"/>
    <property type="project" value="TreeGrafter"/>
</dbReference>
<evidence type="ECO:0000256" key="3">
    <source>
        <dbReference type="ARBA" id="ARBA00022729"/>
    </source>
</evidence>
<evidence type="ECO:0000256" key="1">
    <source>
        <dbReference type="ARBA" id="ARBA00004370"/>
    </source>
</evidence>
<dbReference type="Proteomes" id="UP000358010">
    <property type="component" value="Unassembled WGS sequence"/>
</dbReference>
<dbReference type="PANTHER" id="PTHR12815:SF23">
    <property type="entry name" value="OUTER MEMBRANE PROTEIN ASSEMBLY FACTOR BAMA"/>
    <property type="match status" value="1"/>
</dbReference>
<dbReference type="FunFam" id="3.10.20.310:FF:000001">
    <property type="entry name" value="Outer membrane protein assembly factor BamA"/>
    <property type="match status" value="1"/>
</dbReference>
<evidence type="ECO:0000256" key="2">
    <source>
        <dbReference type="ARBA" id="ARBA00022452"/>
    </source>
</evidence>
<sequence length="437" mass="48858">MAMKKLLIASLLFSSATVYGAEGFVVKDIHFEGLQRVAVGAALLSMPVRTGDTVNDEDISNTIRALFATGNFEDVRVLRDGDTLLVQVKERPTIASITFSGNKSVKDDMLKQNLEASGVRVGESLDRTTIADIEKGLEDFYYSVGKYSASVKAVVTPLPRNRVDLKLVFQEGVSAEIQQINIVGNHAFTTDELISHFQLRDEVPWWNVVGDRKYQKQKLAGDLETLRSYYLDRGYARFNIDSTQVSLTPDKKGIYVTVNITEGDQYKLSGVEVSGNLAGHSAEIEQLTKIEPGELYNGTKVTKMEDDIKKLLGRYGYAYPRVQSMPEINDADKTVKLRVNVDAGNRFYVRKIRFEGNDTSKDAVLRREMRQMEGAWLGSDLVDQGKERLNRLGFFETVDTDTQRVPGSPDQVDVVYKVKERNTGSFNFGIGYVLKVA</sequence>
<keyword evidence="3 6" id="KW-0732">Signal</keyword>